<feature type="compositionally biased region" description="Acidic residues" evidence="1">
    <location>
        <begin position="184"/>
        <end position="203"/>
    </location>
</feature>
<feature type="domain" description="PARP catalytic" evidence="2">
    <location>
        <begin position="30"/>
        <end position="100"/>
    </location>
</feature>
<evidence type="ECO:0000259" key="2">
    <source>
        <dbReference type="Pfam" id="PF00644"/>
    </source>
</evidence>
<feature type="region of interest" description="Disordered" evidence="1">
    <location>
        <begin position="180"/>
        <end position="214"/>
    </location>
</feature>
<evidence type="ECO:0000313" key="4">
    <source>
        <dbReference type="Proteomes" id="UP001212841"/>
    </source>
</evidence>
<dbReference type="InterPro" id="IPR012317">
    <property type="entry name" value="Poly(ADP-ribose)pol_cat_dom"/>
</dbReference>
<name>A0AAD5X1V2_9FUNG</name>
<dbReference type="SUPFAM" id="SSF56399">
    <property type="entry name" value="ADP-ribosylation"/>
    <property type="match status" value="1"/>
</dbReference>
<keyword evidence="4" id="KW-1185">Reference proteome</keyword>
<feature type="region of interest" description="Disordered" evidence="1">
    <location>
        <begin position="1"/>
        <end position="23"/>
    </location>
</feature>
<protein>
    <recommendedName>
        <fullName evidence="2">PARP catalytic domain-containing protein</fullName>
    </recommendedName>
</protein>
<dbReference type="Gene3D" id="3.90.228.10">
    <property type="match status" value="1"/>
</dbReference>
<sequence length="214" mass="24146">MSFKKSKKFNDGPAPPPPTTFTEANRKTWTDWLKKHANWHSEKNLTVKNIQVVKQHTWTDALKDAHAKSYGLEVKDLKERYLYHGTSEHNIDSILSVGFHNGEKGATWLAQSPFTSVPYMKGGKRLILSSVLVRTAMEGVGEVSVVKGPNRIVPIAVIELGGPEVERFSVKPPVKKAVIAPMESSEEEDYEEFDEDPESEVEEFGPACKRRRFH</sequence>
<evidence type="ECO:0000313" key="3">
    <source>
        <dbReference type="EMBL" id="KAJ3051898.1"/>
    </source>
</evidence>
<dbReference type="AlphaFoldDB" id="A0AAD5X1V2"/>
<dbReference type="GO" id="GO:0003950">
    <property type="term" value="F:NAD+ poly-ADP-ribosyltransferase activity"/>
    <property type="evidence" value="ECO:0007669"/>
    <property type="project" value="InterPro"/>
</dbReference>
<comment type="caution">
    <text evidence="3">The sequence shown here is derived from an EMBL/GenBank/DDBJ whole genome shotgun (WGS) entry which is preliminary data.</text>
</comment>
<evidence type="ECO:0000256" key="1">
    <source>
        <dbReference type="SAM" id="MobiDB-lite"/>
    </source>
</evidence>
<gene>
    <name evidence="3" type="ORF">HK097_007086</name>
</gene>
<proteinExistence type="predicted"/>
<reference evidence="3" key="1">
    <citation type="submission" date="2020-05" db="EMBL/GenBank/DDBJ databases">
        <title>Phylogenomic resolution of chytrid fungi.</title>
        <authorList>
            <person name="Stajich J.E."/>
            <person name="Amses K."/>
            <person name="Simmons R."/>
            <person name="Seto K."/>
            <person name="Myers J."/>
            <person name="Bonds A."/>
            <person name="Quandt C.A."/>
            <person name="Barry K."/>
            <person name="Liu P."/>
            <person name="Grigoriev I."/>
            <person name="Longcore J.E."/>
            <person name="James T.Y."/>
        </authorList>
    </citation>
    <scope>NUCLEOTIDE SEQUENCE</scope>
    <source>
        <strain evidence="3">JEL0318</strain>
    </source>
</reference>
<dbReference type="Proteomes" id="UP001212841">
    <property type="component" value="Unassembled WGS sequence"/>
</dbReference>
<dbReference type="Pfam" id="PF00644">
    <property type="entry name" value="PARP"/>
    <property type="match status" value="1"/>
</dbReference>
<organism evidence="3 4">
    <name type="scientific">Rhizophlyctis rosea</name>
    <dbReference type="NCBI Taxonomy" id="64517"/>
    <lineage>
        <taxon>Eukaryota</taxon>
        <taxon>Fungi</taxon>
        <taxon>Fungi incertae sedis</taxon>
        <taxon>Chytridiomycota</taxon>
        <taxon>Chytridiomycota incertae sedis</taxon>
        <taxon>Chytridiomycetes</taxon>
        <taxon>Rhizophlyctidales</taxon>
        <taxon>Rhizophlyctidaceae</taxon>
        <taxon>Rhizophlyctis</taxon>
    </lineage>
</organism>
<accession>A0AAD5X1V2</accession>
<dbReference type="EMBL" id="JADGJD010000346">
    <property type="protein sequence ID" value="KAJ3051898.1"/>
    <property type="molecule type" value="Genomic_DNA"/>
</dbReference>